<keyword evidence="11" id="KW-0067">ATP-binding</keyword>
<dbReference type="InterPro" id="IPR012280">
    <property type="entry name" value="Semialdhyde_DH_dimer_dom"/>
</dbReference>
<evidence type="ECO:0000256" key="9">
    <source>
        <dbReference type="ARBA" id="ARBA00022697"/>
    </source>
</evidence>
<evidence type="ECO:0000313" key="23">
    <source>
        <dbReference type="EMBL" id="CAG8480090.1"/>
    </source>
</evidence>
<dbReference type="Gene3D" id="3.30.360.10">
    <property type="entry name" value="Dihydrodipicolinate Reductase, domain 2"/>
    <property type="match status" value="1"/>
</dbReference>
<dbReference type="CDD" id="cd18130">
    <property type="entry name" value="ASADH_C_arch_fung_like"/>
    <property type="match status" value="1"/>
</dbReference>
<dbReference type="OrthoDB" id="1931232at2759"/>
<dbReference type="SUPFAM" id="SSF51735">
    <property type="entry name" value="NAD(P)-binding Rossmann-fold domains"/>
    <property type="match status" value="1"/>
</dbReference>
<dbReference type="NCBIfam" id="TIGR00457">
    <property type="entry name" value="asnS"/>
    <property type="match status" value="1"/>
</dbReference>
<dbReference type="GO" id="GO:0004816">
    <property type="term" value="F:asparagine-tRNA ligase activity"/>
    <property type="evidence" value="ECO:0007669"/>
    <property type="project" value="UniProtKB-EC"/>
</dbReference>
<dbReference type="Gene3D" id="3.40.50.720">
    <property type="entry name" value="NAD(P)-binding Rossmann-like Domain"/>
    <property type="match status" value="1"/>
</dbReference>
<dbReference type="InterPro" id="IPR004365">
    <property type="entry name" value="NA-bd_OB_tRNA"/>
</dbReference>
<evidence type="ECO:0000256" key="10">
    <source>
        <dbReference type="ARBA" id="ARBA00022741"/>
    </source>
</evidence>
<evidence type="ECO:0000256" key="7">
    <source>
        <dbReference type="ARBA" id="ARBA00022598"/>
    </source>
</evidence>
<evidence type="ECO:0000256" key="18">
    <source>
        <dbReference type="ARBA" id="ARBA00049864"/>
    </source>
</evidence>
<dbReference type="GO" id="GO:0046983">
    <property type="term" value="F:protein dimerization activity"/>
    <property type="evidence" value="ECO:0007669"/>
    <property type="project" value="InterPro"/>
</dbReference>
<dbReference type="Proteomes" id="UP000789570">
    <property type="component" value="Unassembled WGS sequence"/>
</dbReference>
<keyword evidence="12" id="KW-0521">NADP</keyword>
<dbReference type="InterPro" id="IPR005676">
    <property type="entry name" value="Asp_semi-ald_DH_pep-lack"/>
</dbReference>
<comment type="similarity">
    <text evidence="3">Belongs to the class-II aminoacyl-tRNA synthetase family.</text>
</comment>
<dbReference type="GO" id="GO:0009088">
    <property type="term" value="P:threonine biosynthetic process"/>
    <property type="evidence" value="ECO:0007669"/>
    <property type="project" value="UniProtKB-KW"/>
</dbReference>
<evidence type="ECO:0000256" key="6">
    <source>
        <dbReference type="ARBA" id="ARBA00013120"/>
    </source>
</evidence>
<dbReference type="InterPro" id="IPR004522">
    <property type="entry name" value="Asn-tRNA-ligase"/>
</dbReference>
<feature type="domain" description="Aminoacyl-transfer RNA synthetases class-II family profile" evidence="22">
    <location>
        <begin position="456"/>
        <end position="762"/>
    </location>
</feature>
<comment type="pathway">
    <text evidence="1">Amino-acid biosynthesis; L-methionine biosynthesis via de novo pathway; L-homoserine from L-aspartate: step 2/3.</text>
</comment>
<evidence type="ECO:0000256" key="20">
    <source>
        <dbReference type="ARBA" id="ARBA00050041"/>
    </source>
</evidence>
<dbReference type="InterPro" id="IPR000534">
    <property type="entry name" value="Semialdehyde_DH_NAD-bd"/>
</dbReference>
<dbReference type="NCBIfam" id="NF003037">
    <property type="entry name" value="PRK03932.1"/>
    <property type="match status" value="1"/>
</dbReference>
<proteinExistence type="inferred from homology"/>
<comment type="catalytic activity">
    <reaction evidence="18">
        <text>L-aspartate 4-semialdehyde + phosphate + NADP(+) = 4-phospho-L-aspartate + NADPH + H(+)</text>
        <dbReference type="Rhea" id="RHEA:24284"/>
        <dbReference type="ChEBI" id="CHEBI:15378"/>
        <dbReference type="ChEBI" id="CHEBI:43474"/>
        <dbReference type="ChEBI" id="CHEBI:57535"/>
        <dbReference type="ChEBI" id="CHEBI:57783"/>
        <dbReference type="ChEBI" id="CHEBI:58349"/>
        <dbReference type="ChEBI" id="CHEBI:537519"/>
        <dbReference type="EC" id="1.2.1.11"/>
    </reaction>
    <physiologicalReaction direction="right-to-left" evidence="18">
        <dbReference type="Rhea" id="RHEA:24286"/>
    </physiologicalReaction>
</comment>
<keyword evidence="15" id="KW-0030">Aminoacyl-tRNA synthetase</keyword>
<dbReference type="InterPro" id="IPR036291">
    <property type="entry name" value="NAD(P)-bd_dom_sf"/>
</dbReference>
<dbReference type="GO" id="GO:0051287">
    <property type="term" value="F:NAD binding"/>
    <property type="evidence" value="ECO:0007669"/>
    <property type="project" value="InterPro"/>
</dbReference>
<comment type="similarity">
    <text evidence="4">Belongs to the aspartate-semialdehyde dehydrogenase family.</text>
</comment>
<dbReference type="CDD" id="cd04318">
    <property type="entry name" value="EcAsnRS_like_N"/>
    <property type="match status" value="1"/>
</dbReference>
<keyword evidence="8" id="KW-0028">Amino-acid biosynthesis</keyword>
<dbReference type="CDD" id="cd02315">
    <property type="entry name" value="ScASADH_like_N"/>
    <property type="match status" value="1"/>
</dbReference>
<evidence type="ECO:0000256" key="13">
    <source>
        <dbReference type="ARBA" id="ARBA00022917"/>
    </source>
</evidence>
<evidence type="ECO:0000256" key="14">
    <source>
        <dbReference type="ARBA" id="ARBA00023002"/>
    </source>
</evidence>
<dbReference type="PROSITE" id="PS01103">
    <property type="entry name" value="ASD"/>
    <property type="match status" value="1"/>
</dbReference>
<keyword evidence="10" id="KW-0547">Nucleotide-binding</keyword>
<evidence type="ECO:0000256" key="12">
    <source>
        <dbReference type="ARBA" id="ARBA00022857"/>
    </source>
</evidence>
<keyword evidence="14" id="KW-0560">Oxidoreductase</keyword>
<dbReference type="SMART" id="SM00859">
    <property type="entry name" value="Semialdhyde_dh"/>
    <property type="match status" value="1"/>
</dbReference>
<dbReference type="InterPro" id="IPR012340">
    <property type="entry name" value="NA-bd_OB-fold"/>
</dbReference>
<dbReference type="FunFam" id="3.30.930.10:FF:000016">
    <property type="entry name" value="Asparagine--tRNA ligase"/>
    <property type="match status" value="1"/>
</dbReference>
<dbReference type="GO" id="GO:0003676">
    <property type="term" value="F:nucleic acid binding"/>
    <property type="evidence" value="ECO:0007669"/>
    <property type="project" value="InterPro"/>
</dbReference>
<dbReference type="AlphaFoldDB" id="A0A9N8WCV0"/>
<dbReference type="PRINTS" id="PR01042">
    <property type="entry name" value="TRNASYNTHASP"/>
</dbReference>
<dbReference type="EMBL" id="CAJVPQ010000422">
    <property type="protein sequence ID" value="CAG8480090.1"/>
    <property type="molecule type" value="Genomic_DNA"/>
</dbReference>
<dbReference type="Gene3D" id="2.40.50.140">
    <property type="entry name" value="Nucleic acid-binding proteins"/>
    <property type="match status" value="1"/>
</dbReference>
<dbReference type="Gene3D" id="3.30.930.10">
    <property type="entry name" value="Bira Bifunctional Protein, Domain 2"/>
    <property type="match status" value="1"/>
</dbReference>
<reference evidence="23" key="1">
    <citation type="submission" date="2021-06" db="EMBL/GenBank/DDBJ databases">
        <authorList>
            <person name="Kallberg Y."/>
            <person name="Tangrot J."/>
            <person name="Rosling A."/>
        </authorList>
    </citation>
    <scope>NUCLEOTIDE SEQUENCE</scope>
    <source>
        <strain evidence="23">UK204</strain>
    </source>
</reference>
<evidence type="ECO:0000256" key="4">
    <source>
        <dbReference type="ARBA" id="ARBA00010584"/>
    </source>
</evidence>
<dbReference type="Pfam" id="PF01336">
    <property type="entry name" value="tRNA_anti-codon"/>
    <property type="match status" value="1"/>
</dbReference>
<dbReference type="GO" id="GO:0005524">
    <property type="term" value="F:ATP binding"/>
    <property type="evidence" value="ECO:0007669"/>
    <property type="project" value="UniProtKB-KW"/>
</dbReference>
<dbReference type="GO" id="GO:0006421">
    <property type="term" value="P:asparaginyl-tRNA aminoacylation"/>
    <property type="evidence" value="ECO:0007669"/>
    <property type="project" value="InterPro"/>
</dbReference>
<dbReference type="NCBIfam" id="NF006416">
    <property type="entry name" value="PRK08664.1"/>
    <property type="match status" value="1"/>
</dbReference>
<dbReference type="Pfam" id="PF02774">
    <property type="entry name" value="Semialdhyde_dhC"/>
    <property type="match status" value="1"/>
</dbReference>
<evidence type="ECO:0000256" key="19">
    <source>
        <dbReference type="ARBA" id="ARBA00049950"/>
    </source>
</evidence>
<evidence type="ECO:0000256" key="2">
    <source>
        <dbReference type="ARBA" id="ARBA00005097"/>
    </source>
</evidence>
<dbReference type="InterPro" id="IPR006195">
    <property type="entry name" value="aa-tRNA-synth_II"/>
</dbReference>
<dbReference type="InterPro" id="IPR004364">
    <property type="entry name" value="Aa-tRNA-synt_II"/>
</dbReference>
<dbReference type="NCBIfam" id="TIGR00978">
    <property type="entry name" value="asd_EA"/>
    <property type="match status" value="1"/>
</dbReference>
<evidence type="ECO:0000259" key="22">
    <source>
        <dbReference type="PROSITE" id="PS50862"/>
    </source>
</evidence>
<dbReference type="Pfam" id="PF01118">
    <property type="entry name" value="Semialdhyde_dh"/>
    <property type="match status" value="1"/>
</dbReference>
<dbReference type="Pfam" id="PF00152">
    <property type="entry name" value="tRNA-synt_2"/>
    <property type="match status" value="1"/>
</dbReference>
<dbReference type="GO" id="GO:0004073">
    <property type="term" value="F:aspartate-semialdehyde dehydrogenase activity"/>
    <property type="evidence" value="ECO:0007669"/>
    <property type="project" value="UniProtKB-EC"/>
</dbReference>
<keyword evidence="13" id="KW-0648">Protein biosynthesis</keyword>
<accession>A0A9N8WCV0</accession>
<dbReference type="SUPFAM" id="SSF50249">
    <property type="entry name" value="Nucleic acid-binding proteins"/>
    <property type="match status" value="1"/>
</dbReference>
<comment type="function">
    <text evidence="19">Catalyzes the NADPH-dependent formation of L-aspartate 4-semialdehyde (L-ASA) by the reductive dephosphorylation of 4-phospho-L-aspartate. Mediates the second step in the biosynthesis of amino acids that derive from aspartate (the aspartate family of amino acids), including methioinine and threonine, the latter of which is a precursor to isoleucine.</text>
</comment>
<dbReference type="PANTHER" id="PTHR46718:SF1">
    <property type="entry name" value="ASPARTATE-SEMIALDEHYDE DEHYDROGENASE"/>
    <property type="match status" value="1"/>
</dbReference>
<sequence>MTKVKVGILGATGTVGQRFIELLSKHPQFIIHSVGASSRSAGKKYSEATKWKITGDIPEQVKNMVVKVCKAELFGDCEVIFSGLDSDVAGEIEMEFLKADLVVFSNAKNYRRDPIVPLIVPTVNPAHFNLIPHQRSIHTLQKGFLVTNSNCSTTGLVVALKPLQDAFGPLETIIVQTMQAISGAGYPGVSSLDIFDNVIPFISGEEEKMEYETLKILGDLNSDQTECKLLDSTNISATCNRVPVIDGHTECVSIKFKNQPPPTPQEIINVLDSYVSEAQQIGCHSAPNKCIIIRNDDDRPQPRLDRNNGDGYSVTIGRVRKCNVFDIKFTLLVHNTILGAAGSGILNAEIALAKGVEIQVNGWIRTVRIQKNVSFASINDGSSLKGLQAILSNEDAKKLTTGTCVRLHGVLVDSIGKEQNKELQVNKVEILGECDSTYPLQKKNHSMEFLRDMTHLRFKTNIFSAILRVRNSTILGFQEFFQVHTPIITTSDCEGGGEVFKLTTVNSEEFFGKPVYLTVSGQLHAESISSSISRVYSIGPIFRADKSLTSKHLSEFWMLESEISFIDSLKDLNDFIENSIKYVIQFLLNNSYHDLEYFNQFIDDNLLNRLENTLKIPFITMSYNDAINILSKNSFDISFGSPIQSQHEKFLSTNYCNSPLFIINYPKEIKPFYMRFNDDNKTVACTDLLLPKIGELVGGSLREERYSLLENNILIKGSSLDDYKWYLDLRKYGSFPHGGFGMGIERFLLYITGLDNIKDVIPFPRSTNYCKF</sequence>
<dbReference type="InterPro" id="IPR045864">
    <property type="entry name" value="aa-tRNA-synth_II/BPL/LPL"/>
</dbReference>
<keyword evidence="24" id="KW-1185">Reference proteome</keyword>
<evidence type="ECO:0000256" key="16">
    <source>
        <dbReference type="ARBA" id="ARBA00023167"/>
    </source>
</evidence>
<dbReference type="InterPro" id="IPR000319">
    <property type="entry name" value="Asp-semialdehyde_DH_CS"/>
</dbReference>
<evidence type="ECO:0000256" key="11">
    <source>
        <dbReference type="ARBA" id="ARBA00022840"/>
    </source>
</evidence>
<evidence type="ECO:0000256" key="1">
    <source>
        <dbReference type="ARBA" id="ARBA00005021"/>
    </source>
</evidence>
<dbReference type="EC" id="1.2.1.11" evidence="6"/>
<dbReference type="GO" id="GO:0050661">
    <property type="term" value="F:NADP binding"/>
    <property type="evidence" value="ECO:0007669"/>
    <property type="project" value="InterPro"/>
</dbReference>
<dbReference type="SUPFAM" id="SSF55681">
    <property type="entry name" value="Class II aaRS and biotin synthetases"/>
    <property type="match status" value="1"/>
</dbReference>
<evidence type="ECO:0000256" key="15">
    <source>
        <dbReference type="ARBA" id="ARBA00023146"/>
    </source>
</evidence>
<dbReference type="FunFam" id="3.30.360.10:FF:000016">
    <property type="entry name" value="Probable aspartate-semialdehyde dehydrogenase"/>
    <property type="match status" value="1"/>
</dbReference>
<name>A0A9N8WCV0_9GLOM</name>
<evidence type="ECO:0000256" key="17">
    <source>
        <dbReference type="ARBA" id="ARBA00029886"/>
    </source>
</evidence>
<evidence type="ECO:0000256" key="21">
    <source>
        <dbReference type="ARBA" id="ARBA00068798"/>
    </source>
</evidence>
<evidence type="ECO:0000256" key="8">
    <source>
        <dbReference type="ARBA" id="ARBA00022605"/>
    </source>
</evidence>
<evidence type="ECO:0000256" key="3">
    <source>
        <dbReference type="ARBA" id="ARBA00008226"/>
    </source>
</evidence>
<dbReference type="FunFam" id="3.40.50.720:FF:000200">
    <property type="entry name" value="Aspartate-semialdehyde dehydrogenase"/>
    <property type="match status" value="1"/>
</dbReference>
<organism evidence="23 24">
    <name type="scientific">Funneliformis caledonium</name>
    <dbReference type="NCBI Taxonomy" id="1117310"/>
    <lineage>
        <taxon>Eukaryota</taxon>
        <taxon>Fungi</taxon>
        <taxon>Fungi incertae sedis</taxon>
        <taxon>Mucoromycota</taxon>
        <taxon>Glomeromycotina</taxon>
        <taxon>Glomeromycetes</taxon>
        <taxon>Glomerales</taxon>
        <taxon>Glomeraceae</taxon>
        <taxon>Funneliformis</taxon>
    </lineage>
</organism>
<dbReference type="PROSITE" id="PS50862">
    <property type="entry name" value="AA_TRNA_LIGASE_II"/>
    <property type="match status" value="1"/>
</dbReference>
<comment type="caution">
    <text evidence="23">The sequence shown here is derived from an EMBL/GenBank/DDBJ whole genome shotgun (WGS) entry which is preliminary data.</text>
</comment>
<dbReference type="PANTHER" id="PTHR46718">
    <property type="entry name" value="ASPARTATE-SEMIALDEHYDE DEHYDROGENASE"/>
    <property type="match status" value="1"/>
</dbReference>
<dbReference type="EC" id="6.1.1.22" evidence="5"/>
<evidence type="ECO:0000313" key="24">
    <source>
        <dbReference type="Proteomes" id="UP000789570"/>
    </source>
</evidence>
<protein>
    <recommendedName>
        <fullName evidence="21">Asparagine--tRNA ligase, mitochondrial</fullName>
        <ecNumber evidence="6">1.2.1.11</ecNumber>
        <ecNumber evidence="5">6.1.1.22</ecNumber>
    </recommendedName>
    <alternativeName>
        <fullName evidence="17">Asparaginyl-tRNA synthetase</fullName>
    </alternativeName>
    <alternativeName>
        <fullName evidence="20">Aspartate-semialdehyde dehydrogenase</fullName>
    </alternativeName>
</protein>
<comment type="pathway">
    <text evidence="2">Amino-acid biosynthesis; L-threonine biosynthesis; L-threonine from L-aspartate: step 2/5.</text>
</comment>
<dbReference type="CDD" id="cd00776">
    <property type="entry name" value="AsxRS_core"/>
    <property type="match status" value="1"/>
</dbReference>
<dbReference type="InterPro" id="IPR002312">
    <property type="entry name" value="Asp/Asn-tRNA-synth_IIb"/>
</dbReference>
<dbReference type="InterPro" id="IPR051823">
    <property type="entry name" value="ASADH-related"/>
</dbReference>
<keyword evidence="7" id="KW-0436">Ligase</keyword>
<gene>
    <name evidence="23" type="ORF">FCALED_LOCUS2663</name>
</gene>
<dbReference type="GO" id="GO:0009086">
    <property type="term" value="P:methionine biosynthetic process"/>
    <property type="evidence" value="ECO:0007669"/>
    <property type="project" value="UniProtKB-KW"/>
</dbReference>
<keyword evidence="9" id="KW-0791">Threonine biosynthesis</keyword>
<evidence type="ECO:0000256" key="5">
    <source>
        <dbReference type="ARBA" id="ARBA00012816"/>
    </source>
</evidence>
<keyword evidence="16" id="KW-0486">Methionine biosynthesis</keyword>
<dbReference type="SUPFAM" id="SSF55347">
    <property type="entry name" value="Glyceraldehyde-3-phosphate dehydrogenase-like, C-terminal domain"/>
    <property type="match status" value="1"/>
</dbReference>